<evidence type="ECO:0000313" key="2">
    <source>
        <dbReference type="EMBL" id="NHM02305.1"/>
    </source>
</evidence>
<feature type="transmembrane region" description="Helical" evidence="1">
    <location>
        <begin position="6"/>
        <end position="23"/>
    </location>
</feature>
<evidence type="ECO:0000313" key="3">
    <source>
        <dbReference type="Proteomes" id="UP000800984"/>
    </source>
</evidence>
<keyword evidence="1" id="KW-0472">Membrane</keyword>
<protein>
    <submittedName>
        <fullName evidence="2">FeoB-associated Cys-rich membrane protein</fullName>
    </submittedName>
</protein>
<keyword evidence="3" id="KW-1185">Reference proteome</keyword>
<organism evidence="2 3">
    <name type="scientific">Flavobacterium difficile</name>
    <dbReference type="NCBI Taxonomy" id="2709659"/>
    <lineage>
        <taxon>Bacteria</taxon>
        <taxon>Pseudomonadati</taxon>
        <taxon>Bacteroidota</taxon>
        <taxon>Flavobacteriia</taxon>
        <taxon>Flavobacteriales</taxon>
        <taxon>Flavobacteriaceae</taxon>
        <taxon>Flavobacterium</taxon>
    </lineage>
</organism>
<dbReference type="Proteomes" id="UP000800984">
    <property type="component" value="Unassembled WGS sequence"/>
</dbReference>
<name>A0ABX0IA18_9FLAO</name>
<evidence type="ECO:0000256" key="1">
    <source>
        <dbReference type="SAM" id="Phobius"/>
    </source>
</evidence>
<keyword evidence="1" id="KW-1133">Transmembrane helix</keyword>
<dbReference type="Pfam" id="PF12669">
    <property type="entry name" value="FeoB_associated"/>
    <property type="match status" value="1"/>
</dbReference>
<proteinExistence type="predicted"/>
<dbReference type="EMBL" id="JAAJBT010000005">
    <property type="protein sequence ID" value="NHM02305.1"/>
    <property type="molecule type" value="Genomic_DNA"/>
</dbReference>
<accession>A0ABX0IA18</accession>
<reference evidence="2 3" key="1">
    <citation type="submission" date="2020-02" db="EMBL/GenBank/DDBJ databases">
        <authorList>
            <person name="Chen W.-M."/>
        </authorList>
    </citation>
    <scope>NUCLEOTIDE SEQUENCE [LARGE SCALE GENOMIC DNA]</scope>
    <source>
        <strain evidence="2 3">KDG-16</strain>
    </source>
</reference>
<comment type="caution">
    <text evidence="2">The sequence shown here is derived from an EMBL/GenBank/DDBJ whole genome shotgun (WGS) entry which is preliminary data.</text>
</comment>
<gene>
    <name evidence="2" type="ORF">G4D72_09315</name>
</gene>
<keyword evidence="1" id="KW-0812">Transmembrane</keyword>
<sequence length="40" mass="4625">MMQEILTYICLALAVGFLIKKFFWKKKANKKGCGDHCDCK</sequence>